<dbReference type="PANTHER" id="PTHR34295">
    <property type="entry name" value="BIOTIN TRANSPORTER BIOY"/>
    <property type="match status" value="1"/>
</dbReference>
<dbReference type="Gene3D" id="1.10.1760.20">
    <property type="match status" value="1"/>
</dbReference>
<feature type="transmembrane region" description="Helical" evidence="3">
    <location>
        <begin position="150"/>
        <end position="179"/>
    </location>
</feature>
<evidence type="ECO:0000313" key="4">
    <source>
        <dbReference type="EMBL" id="RHA67891.1"/>
    </source>
</evidence>
<dbReference type="Pfam" id="PF02632">
    <property type="entry name" value="BioY"/>
    <property type="match status" value="1"/>
</dbReference>
<keyword evidence="2" id="KW-0813">Transport</keyword>
<keyword evidence="2 3" id="KW-0472">Membrane</keyword>
<evidence type="ECO:0000256" key="2">
    <source>
        <dbReference type="PIRNR" id="PIRNR016661"/>
    </source>
</evidence>
<dbReference type="GO" id="GO:0005886">
    <property type="term" value="C:plasma membrane"/>
    <property type="evidence" value="ECO:0007669"/>
    <property type="project" value="UniProtKB-SubCell"/>
</dbReference>
<gene>
    <name evidence="5" type="ORF">DW856_15750</name>
    <name evidence="4" type="ORF">DW927_06975</name>
    <name evidence="6" type="ORF">DWZ31_19540</name>
</gene>
<evidence type="ECO:0000313" key="8">
    <source>
        <dbReference type="Proteomes" id="UP000283586"/>
    </source>
</evidence>
<keyword evidence="2" id="KW-1003">Cell membrane</keyword>
<dbReference type="EMBL" id="QSHO01000016">
    <property type="protein sequence ID" value="RHC14457.1"/>
    <property type="molecule type" value="Genomic_DNA"/>
</dbReference>
<dbReference type="Proteomes" id="UP000283513">
    <property type="component" value="Unassembled WGS sequence"/>
</dbReference>
<dbReference type="PIRSF" id="PIRSF016661">
    <property type="entry name" value="BioY"/>
    <property type="match status" value="1"/>
</dbReference>
<comment type="subcellular location">
    <subcellularLocation>
        <location evidence="2">Cell membrane</location>
        <topology evidence="2">Multi-pass membrane protein</topology>
    </subcellularLocation>
</comment>
<evidence type="ECO:0000313" key="7">
    <source>
        <dbReference type="Proteomes" id="UP000283513"/>
    </source>
</evidence>
<comment type="similarity">
    <text evidence="1 2">Belongs to the BioY family.</text>
</comment>
<keyword evidence="3" id="KW-0812">Transmembrane</keyword>
<reference evidence="7 8" key="1">
    <citation type="submission" date="2018-08" db="EMBL/GenBank/DDBJ databases">
        <title>A genome reference for cultivated species of the human gut microbiota.</title>
        <authorList>
            <person name="Zou Y."/>
            <person name="Xue W."/>
            <person name="Luo G."/>
        </authorList>
    </citation>
    <scope>NUCLEOTIDE SEQUENCE [LARGE SCALE GENOMIC DNA]</scope>
    <source>
        <strain evidence="6 8">AF31-21AC</strain>
        <strain evidence="5 7">AM37-1AC</strain>
        <strain evidence="4 9">AM43-11</strain>
    </source>
</reference>
<proteinExistence type="inferred from homology"/>
<dbReference type="GO" id="GO:0015225">
    <property type="term" value="F:biotin transmembrane transporter activity"/>
    <property type="evidence" value="ECO:0007669"/>
    <property type="project" value="UniProtKB-UniRule"/>
</dbReference>
<dbReference type="Proteomes" id="UP000283586">
    <property type="component" value="Unassembled WGS sequence"/>
</dbReference>
<dbReference type="InterPro" id="IPR003784">
    <property type="entry name" value="BioY"/>
</dbReference>
<dbReference type="EMBL" id="QRQN01000054">
    <property type="protein sequence ID" value="RHN02051.1"/>
    <property type="molecule type" value="Genomic_DNA"/>
</dbReference>
<dbReference type="Proteomes" id="UP000284465">
    <property type="component" value="Unassembled WGS sequence"/>
</dbReference>
<feature type="transmembrane region" description="Helical" evidence="3">
    <location>
        <begin position="124"/>
        <end position="144"/>
    </location>
</feature>
<evidence type="ECO:0000313" key="6">
    <source>
        <dbReference type="EMBL" id="RHN02051.1"/>
    </source>
</evidence>
<feature type="transmembrane region" description="Helical" evidence="3">
    <location>
        <begin position="69"/>
        <end position="87"/>
    </location>
</feature>
<evidence type="ECO:0000313" key="9">
    <source>
        <dbReference type="Proteomes" id="UP000284465"/>
    </source>
</evidence>
<evidence type="ECO:0000313" key="5">
    <source>
        <dbReference type="EMBL" id="RHC14457.1"/>
    </source>
</evidence>
<name>A0A1Q6SIK0_9FIRM</name>
<keyword evidence="3" id="KW-1133">Transmembrane helix</keyword>
<protein>
    <recommendedName>
        <fullName evidence="2">Biotin transporter</fullName>
    </recommendedName>
</protein>
<dbReference type="PANTHER" id="PTHR34295:SF1">
    <property type="entry name" value="BIOTIN TRANSPORTER BIOY"/>
    <property type="match status" value="1"/>
</dbReference>
<feature type="transmembrane region" description="Helical" evidence="3">
    <location>
        <begin position="93"/>
        <end position="112"/>
    </location>
</feature>
<dbReference type="EMBL" id="QSFP01000006">
    <property type="protein sequence ID" value="RHA67891.1"/>
    <property type="molecule type" value="Genomic_DNA"/>
</dbReference>
<dbReference type="RefSeq" id="WP_006856205.1">
    <property type="nucleotide sequence ID" value="NZ_CP097279.1"/>
</dbReference>
<dbReference type="AlphaFoldDB" id="A0A1Q6SIK0"/>
<evidence type="ECO:0000256" key="1">
    <source>
        <dbReference type="ARBA" id="ARBA00010692"/>
    </source>
</evidence>
<comment type="caution">
    <text evidence="4">The sequence shown here is derived from an EMBL/GenBank/DDBJ whole genome shotgun (WGS) entry which is preliminary data.</text>
</comment>
<evidence type="ECO:0000256" key="3">
    <source>
        <dbReference type="SAM" id="Phobius"/>
    </source>
</evidence>
<accession>A0A1Q6SIK0</accession>
<feature type="transmembrane region" description="Helical" evidence="3">
    <location>
        <begin position="44"/>
        <end position="62"/>
    </location>
</feature>
<feature type="transmembrane region" description="Helical" evidence="3">
    <location>
        <begin position="20"/>
        <end position="38"/>
    </location>
</feature>
<sequence length="195" mass="20612">MRKHFFRRKEEKMKISTKTIVTVGMFTAVLAVLSILQIPMPTGVPITLQTFAMALCGYVLGWQSGVAATLLYIVLGTVGVPIFAGMSAGPGVLFGYTGGFIFGFIFLTLLCGISVRRKNPAVKIILGVIGLLICHLLGAVQYAVLAHITIGASLVAVSLPYIVKDVISVVGAYLVAIAVRKALYAGNILQDAKAA</sequence>
<organism evidence="4 9">
    <name type="scientific">Roseburia intestinalis</name>
    <dbReference type="NCBI Taxonomy" id="166486"/>
    <lineage>
        <taxon>Bacteria</taxon>
        <taxon>Bacillati</taxon>
        <taxon>Bacillota</taxon>
        <taxon>Clostridia</taxon>
        <taxon>Lachnospirales</taxon>
        <taxon>Lachnospiraceae</taxon>
        <taxon>Roseburia</taxon>
    </lineage>
</organism>
<dbReference type="GeneID" id="61432860"/>